<feature type="domain" description="TRAM" evidence="6">
    <location>
        <begin position="1"/>
        <end position="52"/>
    </location>
</feature>
<comment type="similarity">
    <text evidence="4">Belongs to the class I-like SAM-binding methyltransferase superfamily. RNA M5U methyltransferase family.</text>
</comment>
<gene>
    <name evidence="7" type="ORF">B4O97_05810</name>
</gene>
<dbReference type="InterPro" id="IPR029063">
    <property type="entry name" value="SAM-dependent_MTases_sf"/>
</dbReference>
<dbReference type="PANTHER" id="PTHR11061:SF30">
    <property type="entry name" value="TRNA (URACIL(54)-C(5))-METHYLTRANSFERASE"/>
    <property type="match status" value="1"/>
</dbReference>
<dbReference type="Proteomes" id="UP000192343">
    <property type="component" value="Unassembled WGS sequence"/>
</dbReference>
<evidence type="ECO:0000256" key="4">
    <source>
        <dbReference type="PROSITE-ProRule" id="PRU01024"/>
    </source>
</evidence>
<evidence type="ECO:0000313" key="7">
    <source>
        <dbReference type="EMBL" id="ORC36578.1"/>
    </source>
</evidence>
<accession>A0A1Y1S1T8</accession>
<proteinExistence type="inferred from homology"/>
<dbReference type="SUPFAM" id="SSF50249">
    <property type="entry name" value="Nucleic acid-binding proteins"/>
    <property type="match status" value="1"/>
</dbReference>
<dbReference type="OrthoDB" id="9804590at2"/>
<dbReference type="STRING" id="1963862.B4O97_05810"/>
<keyword evidence="3 4" id="KW-0949">S-adenosyl-L-methionine</keyword>
<keyword evidence="1 4" id="KW-0489">Methyltransferase</keyword>
<feature type="active site" evidence="5">
    <location>
        <position position="320"/>
    </location>
</feature>
<name>A0A1Y1S1T8_9SPIO</name>
<evidence type="ECO:0000256" key="3">
    <source>
        <dbReference type="ARBA" id="ARBA00022691"/>
    </source>
</evidence>
<dbReference type="InterPro" id="IPR030391">
    <property type="entry name" value="MeTrfase_TrmA_CS"/>
</dbReference>
<dbReference type="Gene3D" id="2.40.50.140">
    <property type="entry name" value="Nucleic acid-binding proteins"/>
    <property type="match status" value="1"/>
</dbReference>
<evidence type="ECO:0000256" key="1">
    <source>
        <dbReference type="ARBA" id="ARBA00022603"/>
    </source>
</evidence>
<dbReference type="RefSeq" id="WP_083049115.1">
    <property type="nucleotide sequence ID" value="NZ_MWQY01000005.1"/>
</dbReference>
<dbReference type="PANTHER" id="PTHR11061">
    <property type="entry name" value="RNA M5U METHYLTRANSFERASE"/>
    <property type="match status" value="1"/>
</dbReference>
<dbReference type="Pfam" id="PF05958">
    <property type="entry name" value="tRNA_U5-meth_tr"/>
    <property type="match status" value="1"/>
</dbReference>
<evidence type="ECO:0000259" key="6">
    <source>
        <dbReference type="PROSITE" id="PS50926"/>
    </source>
</evidence>
<feature type="binding site" evidence="4">
    <location>
        <position position="197"/>
    </location>
    <ligand>
        <name>S-adenosyl-L-methionine</name>
        <dbReference type="ChEBI" id="CHEBI:59789"/>
    </ligand>
</feature>
<keyword evidence="2 4" id="KW-0808">Transferase</keyword>
<dbReference type="InterPro" id="IPR002792">
    <property type="entry name" value="TRAM_dom"/>
</dbReference>
<evidence type="ECO:0000256" key="2">
    <source>
        <dbReference type="ARBA" id="ARBA00022679"/>
    </source>
</evidence>
<dbReference type="GO" id="GO:0070041">
    <property type="term" value="F:rRNA (uridine-C5-)-methyltransferase activity"/>
    <property type="evidence" value="ECO:0007669"/>
    <property type="project" value="TreeGrafter"/>
</dbReference>
<feature type="binding site" evidence="4">
    <location>
        <position position="227"/>
    </location>
    <ligand>
        <name>S-adenosyl-L-methionine</name>
        <dbReference type="ChEBI" id="CHEBI:59789"/>
    </ligand>
</feature>
<dbReference type="Gene3D" id="3.40.50.150">
    <property type="entry name" value="Vaccinia Virus protein VP39"/>
    <property type="match status" value="2"/>
</dbReference>
<protein>
    <recommendedName>
        <fullName evidence="6">TRAM domain-containing protein</fullName>
    </recommendedName>
</protein>
<dbReference type="AlphaFoldDB" id="A0A1Y1S1T8"/>
<evidence type="ECO:0000256" key="5">
    <source>
        <dbReference type="PROSITE-ProRule" id="PRU10015"/>
    </source>
</evidence>
<dbReference type="PROSITE" id="PS01230">
    <property type="entry name" value="TRMA_1"/>
    <property type="match status" value="1"/>
</dbReference>
<dbReference type="PROSITE" id="PS51687">
    <property type="entry name" value="SAM_MT_RNA_M5U"/>
    <property type="match status" value="1"/>
</dbReference>
<organism evidence="7 8">
    <name type="scientific">Marispirochaeta aestuarii</name>
    <dbReference type="NCBI Taxonomy" id="1963862"/>
    <lineage>
        <taxon>Bacteria</taxon>
        <taxon>Pseudomonadati</taxon>
        <taxon>Spirochaetota</taxon>
        <taxon>Spirochaetia</taxon>
        <taxon>Spirochaetales</taxon>
        <taxon>Spirochaetaceae</taxon>
        <taxon>Marispirochaeta</taxon>
    </lineage>
</organism>
<sequence>MPLRIEKLVYGGDGLAREDGLVWFIPFSAPQDLVEIEEIELKPSYRRGKITSILEASPFRSEAPCPWFGSCGGCQWQHITYPAQVTAKKEILASMAEKDLSNSPREISVFPSPSELEYRCRISLHRRDQKIGYYAAGSRDLIQVKDCLIAEAPLRDWLRDPPLGQQEIGKLPERFELRNEDGGVRILTAGTDEAFRQTNTGGNRLLKKRLRGHILKYYPEPRVFDLFCGDGNLSLPLSDAAESISGWDVSAEAVAAAREAAGNNRRLHYSRGKVASVYGALRREAAATDVLILDPPRKGVKKEAPLLAELHIPLVAYVSCNPASLMRDLKAFERAGYRIELLEAFDMFPQTYHLESLALLSLG</sequence>
<dbReference type="InterPro" id="IPR012340">
    <property type="entry name" value="NA-bd_OB-fold"/>
</dbReference>
<dbReference type="InterPro" id="IPR030390">
    <property type="entry name" value="MeTrfase_TrmA_AS"/>
</dbReference>
<evidence type="ECO:0000313" key="8">
    <source>
        <dbReference type="Proteomes" id="UP000192343"/>
    </source>
</evidence>
<comment type="caution">
    <text evidence="7">The sequence shown here is derived from an EMBL/GenBank/DDBJ whole genome shotgun (WGS) entry which is preliminary data.</text>
</comment>
<dbReference type="PROSITE" id="PS01231">
    <property type="entry name" value="TRMA_2"/>
    <property type="match status" value="1"/>
</dbReference>
<reference evidence="7 8" key="1">
    <citation type="submission" date="2017-03" db="EMBL/GenBank/DDBJ databases">
        <title>Draft Genome sequence of Marispirochaeta sp. strain JC444.</title>
        <authorList>
            <person name="Shivani Y."/>
            <person name="Subhash Y."/>
            <person name="Sasikala C."/>
            <person name="Ramana C."/>
        </authorList>
    </citation>
    <scope>NUCLEOTIDE SEQUENCE [LARGE SCALE GENOMIC DNA]</scope>
    <source>
        <strain evidence="7 8">JC444</strain>
    </source>
</reference>
<feature type="active site" description="Nucleophile" evidence="4">
    <location>
        <position position="320"/>
    </location>
</feature>
<dbReference type="SUPFAM" id="SSF53335">
    <property type="entry name" value="S-adenosyl-L-methionine-dependent methyltransferases"/>
    <property type="match status" value="1"/>
</dbReference>
<feature type="binding site" evidence="4">
    <location>
        <position position="294"/>
    </location>
    <ligand>
        <name>S-adenosyl-L-methionine</name>
        <dbReference type="ChEBI" id="CHEBI:59789"/>
    </ligand>
</feature>
<dbReference type="GO" id="GO:0070475">
    <property type="term" value="P:rRNA base methylation"/>
    <property type="evidence" value="ECO:0007669"/>
    <property type="project" value="TreeGrafter"/>
</dbReference>
<keyword evidence="8" id="KW-1185">Reference proteome</keyword>
<dbReference type="EMBL" id="MWQY01000005">
    <property type="protein sequence ID" value="ORC36578.1"/>
    <property type="molecule type" value="Genomic_DNA"/>
</dbReference>
<dbReference type="InterPro" id="IPR010280">
    <property type="entry name" value="U5_MeTrfase_fam"/>
</dbReference>
<feature type="binding site" evidence="4">
    <location>
        <position position="248"/>
    </location>
    <ligand>
        <name>S-adenosyl-L-methionine</name>
        <dbReference type="ChEBI" id="CHEBI:59789"/>
    </ligand>
</feature>
<dbReference type="PROSITE" id="PS50926">
    <property type="entry name" value="TRAM"/>
    <property type="match status" value="1"/>
</dbReference>
<dbReference type="Gene3D" id="2.40.50.1070">
    <property type="match status" value="1"/>
</dbReference>